<dbReference type="SUPFAM" id="SSF53067">
    <property type="entry name" value="Actin-like ATPase domain"/>
    <property type="match status" value="1"/>
</dbReference>
<dbReference type="InterPro" id="IPR011991">
    <property type="entry name" value="ArsR-like_HTH"/>
</dbReference>
<sequence>MMPPTEPASSDPSGLIRLLRDGRQWSVSELAATTGVARSTVSQRLDMLSALGLISRAEPGSSTGGRPPKRVALLADARLVLAFDIGASHAHVGVASITREILAHRRIAIDIAAGPDHVLGQVTEVADDLLDGLGRDRSVVLATGVGLPGPVHAATGRPVRPPIMPGWDGYDVPGWLHSRDGIPAFVDNDVNLAALGEHDRFGVGVDNFLYVKVATGIGAGIISGGMLLRGAQGIAGDIGHVRVSRGEGVFCSCGNEGCLEALAAGPAIARSLREAGIEVTSSREVVARVDAGDVNAIQAVRQAGRDLGEVLSASISFLNPSVIAIGGRMAGAGEHLIAGVREVVYRRAMPLATVGLEIRTARSGERAGLMGATALAADHALSPAGLLALAARQHV</sequence>
<name>A0A7W9FAN3_9MICO</name>
<dbReference type="SUPFAM" id="SSF46785">
    <property type="entry name" value="Winged helix' DNA-binding domain"/>
    <property type="match status" value="1"/>
</dbReference>
<proteinExistence type="inferred from homology"/>
<feature type="domain" description="HTH cro/C1-type" evidence="2">
    <location>
        <begin position="16"/>
        <end position="43"/>
    </location>
</feature>
<keyword evidence="4" id="KW-1185">Reference proteome</keyword>
<dbReference type="InterPro" id="IPR005471">
    <property type="entry name" value="Tscrpt_reg_IclR_N"/>
</dbReference>
<dbReference type="RefSeq" id="WP_184281658.1">
    <property type="nucleotide sequence ID" value="NZ_BAAAPG010000001.1"/>
</dbReference>
<comment type="caution">
    <text evidence="3">The sequence shown here is derived from an EMBL/GenBank/DDBJ whole genome shotgun (WGS) entry which is preliminary data.</text>
</comment>
<dbReference type="EC" id="2.7.1.2" evidence="3"/>
<dbReference type="InterPro" id="IPR049874">
    <property type="entry name" value="ROK_cs"/>
</dbReference>
<dbReference type="InterPro" id="IPR036390">
    <property type="entry name" value="WH_DNA-bd_sf"/>
</dbReference>
<dbReference type="EMBL" id="JACHMU010000001">
    <property type="protein sequence ID" value="MBB5742285.1"/>
    <property type="molecule type" value="Genomic_DNA"/>
</dbReference>
<dbReference type="GO" id="GO:0004340">
    <property type="term" value="F:glucokinase activity"/>
    <property type="evidence" value="ECO:0007669"/>
    <property type="project" value="UniProtKB-EC"/>
</dbReference>
<dbReference type="InterPro" id="IPR043129">
    <property type="entry name" value="ATPase_NBD"/>
</dbReference>
<dbReference type="CDD" id="cd00090">
    <property type="entry name" value="HTH_ARSR"/>
    <property type="match status" value="1"/>
</dbReference>
<accession>A0A7W9FAN3</accession>
<dbReference type="AlphaFoldDB" id="A0A7W9FAN3"/>
<dbReference type="PANTHER" id="PTHR18964:SF173">
    <property type="entry name" value="GLUCOKINASE"/>
    <property type="match status" value="1"/>
</dbReference>
<gene>
    <name evidence="3" type="ORF">HD600_000782</name>
</gene>
<dbReference type="InterPro" id="IPR001387">
    <property type="entry name" value="Cro/C1-type_HTH"/>
</dbReference>
<dbReference type="InterPro" id="IPR000600">
    <property type="entry name" value="ROK"/>
</dbReference>
<evidence type="ECO:0000259" key="2">
    <source>
        <dbReference type="PROSITE" id="PS50943"/>
    </source>
</evidence>
<comment type="similarity">
    <text evidence="1">Belongs to the ROK (NagC/XylR) family.</text>
</comment>
<evidence type="ECO:0000313" key="3">
    <source>
        <dbReference type="EMBL" id="MBB5742285.1"/>
    </source>
</evidence>
<reference evidence="3 4" key="1">
    <citation type="submission" date="2020-08" db="EMBL/GenBank/DDBJ databases">
        <title>Sequencing the genomes of 1000 actinobacteria strains.</title>
        <authorList>
            <person name="Klenk H.-P."/>
        </authorList>
    </citation>
    <scope>NUCLEOTIDE SEQUENCE [LARGE SCALE GENOMIC DNA]</scope>
    <source>
        <strain evidence="3 4">DSM 24823</strain>
    </source>
</reference>
<evidence type="ECO:0000313" key="4">
    <source>
        <dbReference type="Proteomes" id="UP000517712"/>
    </source>
</evidence>
<dbReference type="Pfam" id="PF00480">
    <property type="entry name" value="ROK"/>
    <property type="match status" value="1"/>
</dbReference>
<dbReference type="InterPro" id="IPR036388">
    <property type="entry name" value="WH-like_DNA-bd_sf"/>
</dbReference>
<dbReference type="Gene3D" id="3.30.420.40">
    <property type="match status" value="2"/>
</dbReference>
<dbReference type="PROSITE" id="PS50943">
    <property type="entry name" value="HTH_CROC1"/>
    <property type="match status" value="1"/>
</dbReference>
<keyword evidence="3" id="KW-0808">Transferase</keyword>
<dbReference type="Proteomes" id="UP000517712">
    <property type="component" value="Unassembled WGS sequence"/>
</dbReference>
<dbReference type="Pfam" id="PF09339">
    <property type="entry name" value="HTH_IclR"/>
    <property type="match status" value="1"/>
</dbReference>
<evidence type="ECO:0000256" key="1">
    <source>
        <dbReference type="ARBA" id="ARBA00006479"/>
    </source>
</evidence>
<dbReference type="Gene3D" id="1.10.10.10">
    <property type="entry name" value="Winged helix-like DNA-binding domain superfamily/Winged helix DNA-binding domain"/>
    <property type="match status" value="1"/>
</dbReference>
<organism evidence="3 4">
    <name type="scientific">Microbacterium ginsengiterrae</name>
    <dbReference type="NCBI Taxonomy" id="546115"/>
    <lineage>
        <taxon>Bacteria</taxon>
        <taxon>Bacillati</taxon>
        <taxon>Actinomycetota</taxon>
        <taxon>Actinomycetes</taxon>
        <taxon>Micrococcales</taxon>
        <taxon>Microbacteriaceae</taxon>
        <taxon>Microbacterium</taxon>
    </lineage>
</organism>
<keyword evidence="3" id="KW-0418">Kinase</keyword>
<dbReference type="PANTHER" id="PTHR18964">
    <property type="entry name" value="ROK (REPRESSOR, ORF, KINASE) FAMILY"/>
    <property type="match status" value="1"/>
</dbReference>
<dbReference type="PROSITE" id="PS01125">
    <property type="entry name" value="ROK"/>
    <property type="match status" value="1"/>
</dbReference>
<dbReference type="GO" id="GO:0003677">
    <property type="term" value="F:DNA binding"/>
    <property type="evidence" value="ECO:0007669"/>
    <property type="project" value="InterPro"/>
</dbReference>
<protein>
    <submittedName>
        <fullName evidence="3">Glucokinase</fullName>
        <ecNumber evidence="3">2.7.1.2</ecNumber>
    </submittedName>
</protein>
<dbReference type="GO" id="GO:0006355">
    <property type="term" value="P:regulation of DNA-templated transcription"/>
    <property type="evidence" value="ECO:0007669"/>
    <property type="project" value="InterPro"/>
</dbReference>